<keyword evidence="9" id="KW-1185">Reference proteome</keyword>
<dbReference type="GO" id="GO:1901981">
    <property type="term" value="F:phosphatidylinositol phosphate binding"/>
    <property type="evidence" value="ECO:0007669"/>
    <property type="project" value="TreeGrafter"/>
</dbReference>
<proteinExistence type="predicted"/>
<evidence type="ECO:0000256" key="4">
    <source>
        <dbReference type="ARBA" id="ARBA00022927"/>
    </source>
</evidence>
<dbReference type="SMART" id="SM00312">
    <property type="entry name" value="PX"/>
    <property type="match status" value="1"/>
</dbReference>
<keyword evidence="6" id="KW-0472">Membrane</keyword>
<dbReference type="Pfam" id="PF00787">
    <property type="entry name" value="PX"/>
    <property type="match status" value="1"/>
</dbReference>
<comment type="caution">
    <text evidence="8">The sequence shown here is derived from an EMBL/GenBank/DDBJ whole genome shotgun (WGS) entry which is preliminary data.</text>
</comment>
<feature type="non-terminal residue" evidence="8">
    <location>
        <position position="1"/>
    </location>
</feature>
<keyword evidence="3" id="KW-0967">Endosome</keyword>
<protein>
    <submittedName>
        <fullName evidence="8">Sorting nexin-21-like protein</fullName>
    </submittedName>
</protein>
<evidence type="ECO:0000313" key="9">
    <source>
        <dbReference type="Proteomes" id="UP000288716"/>
    </source>
</evidence>
<keyword evidence="5" id="KW-0446">Lipid-binding</keyword>
<evidence type="ECO:0000313" key="8">
    <source>
        <dbReference type="EMBL" id="RWS21515.1"/>
    </source>
</evidence>
<dbReference type="InterPro" id="IPR036871">
    <property type="entry name" value="PX_dom_sf"/>
</dbReference>
<dbReference type="OrthoDB" id="5975050at2759"/>
<feature type="domain" description="PX" evidence="7">
    <location>
        <begin position="12"/>
        <end position="129"/>
    </location>
</feature>
<dbReference type="STRING" id="299467.A0A443S1X2"/>
<evidence type="ECO:0000256" key="3">
    <source>
        <dbReference type="ARBA" id="ARBA00022753"/>
    </source>
</evidence>
<dbReference type="InterPro" id="IPR001683">
    <property type="entry name" value="PX_dom"/>
</dbReference>
<dbReference type="PROSITE" id="PS50195">
    <property type="entry name" value="PX"/>
    <property type="match status" value="1"/>
</dbReference>
<dbReference type="InterPro" id="IPR039937">
    <property type="entry name" value="SNX20/SNX21"/>
</dbReference>
<evidence type="ECO:0000256" key="5">
    <source>
        <dbReference type="ARBA" id="ARBA00023121"/>
    </source>
</evidence>
<dbReference type="Proteomes" id="UP000288716">
    <property type="component" value="Unassembled WGS sequence"/>
</dbReference>
<evidence type="ECO:0000256" key="2">
    <source>
        <dbReference type="ARBA" id="ARBA00022448"/>
    </source>
</evidence>
<accession>A0A443S1X2</accession>
<dbReference type="GO" id="GO:0015031">
    <property type="term" value="P:protein transport"/>
    <property type="evidence" value="ECO:0007669"/>
    <property type="project" value="UniProtKB-KW"/>
</dbReference>
<dbReference type="VEuPathDB" id="VectorBase:LDEU010525"/>
<gene>
    <name evidence="8" type="ORF">B4U80_03011</name>
</gene>
<dbReference type="PANTHER" id="PTHR20939:SF11">
    <property type="entry name" value="LD12265P"/>
    <property type="match status" value="1"/>
</dbReference>
<name>A0A443S1X2_9ACAR</name>
<evidence type="ECO:0000259" key="7">
    <source>
        <dbReference type="PROSITE" id="PS50195"/>
    </source>
</evidence>
<dbReference type="AlphaFoldDB" id="A0A443S1X2"/>
<dbReference type="Gene3D" id="3.30.1520.10">
    <property type="entry name" value="Phox-like domain"/>
    <property type="match status" value="1"/>
</dbReference>
<evidence type="ECO:0000256" key="1">
    <source>
        <dbReference type="ARBA" id="ARBA00004469"/>
    </source>
</evidence>
<sequence>TPRKTGYRLTFEIISAKTVACQRSSGPKKKYVSYTILVKRTPGLETHPGLIERRYSDFLSLFINLRKRFPSLLNDFPFPKKTIVGNFSPEVITERSVAFQHLLAFCLSVTELRRTHEFHDFLYFREVKEARRLMKCSQFEDCSNLLENVYFIQEKLLLHDSEFNSSVFRTLCVLTASLNAVNNVNEAQNFAEKALHIAAEEQCINGELYAALIVLAKNLILPSNKLSTNLDSKLMELRQKGVKVDKLPTLLEIVLKKDFTFISL</sequence>
<dbReference type="EMBL" id="NCKV01011887">
    <property type="protein sequence ID" value="RWS21515.1"/>
    <property type="molecule type" value="Genomic_DNA"/>
</dbReference>
<keyword evidence="2" id="KW-0813">Transport</keyword>
<comment type="subcellular location">
    <subcellularLocation>
        <location evidence="1">Early endosome membrane</location>
        <topology evidence="1">Peripheral membrane protein</topology>
        <orientation evidence="1">Cytoplasmic side</orientation>
    </subcellularLocation>
</comment>
<keyword evidence="4" id="KW-0653">Protein transport</keyword>
<reference evidence="8 9" key="1">
    <citation type="journal article" date="2018" name="Gigascience">
        <title>Genomes of trombidid mites reveal novel predicted allergens and laterally-transferred genes associated with secondary metabolism.</title>
        <authorList>
            <person name="Dong X."/>
            <person name="Chaisiri K."/>
            <person name="Xia D."/>
            <person name="Armstrong S.D."/>
            <person name="Fang Y."/>
            <person name="Donnelly M.J."/>
            <person name="Kadowaki T."/>
            <person name="McGarry J.W."/>
            <person name="Darby A.C."/>
            <person name="Makepeace B.L."/>
        </authorList>
    </citation>
    <scope>NUCLEOTIDE SEQUENCE [LARGE SCALE GENOMIC DNA]</scope>
    <source>
        <strain evidence="8">UoL-UT</strain>
    </source>
</reference>
<evidence type="ECO:0000256" key="6">
    <source>
        <dbReference type="ARBA" id="ARBA00023136"/>
    </source>
</evidence>
<dbReference type="GO" id="GO:0031901">
    <property type="term" value="C:early endosome membrane"/>
    <property type="evidence" value="ECO:0007669"/>
    <property type="project" value="UniProtKB-SubCell"/>
</dbReference>
<dbReference type="PANTHER" id="PTHR20939">
    <property type="entry name" value="SORTING NEXIN 20, 21"/>
    <property type="match status" value="1"/>
</dbReference>
<dbReference type="SUPFAM" id="SSF64268">
    <property type="entry name" value="PX domain"/>
    <property type="match status" value="1"/>
</dbReference>
<organism evidence="8 9">
    <name type="scientific">Leptotrombidium deliense</name>
    <dbReference type="NCBI Taxonomy" id="299467"/>
    <lineage>
        <taxon>Eukaryota</taxon>
        <taxon>Metazoa</taxon>
        <taxon>Ecdysozoa</taxon>
        <taxon>Arthropoda</taxon>
        <taxon>Chelicerata</taxon>
        <taxon>Arachnida</taxon>
        <taxon>Acari</taxon>
        <taxon>Acariformes</taxon>
        <taxon>Trombidiformes</taxon>
        <taxon>Prostigmata</taxon>
        <taxon>Anystina</taxon>
        <taxon>Parasitengona</taxon>
        <taxon>Trombiculoidea</taxon>
        <taxon>Trombiculidae</taxon>
        <taxon>Leptotrombidium</taxon>
    </lineage>
</organism>